<feature type="signal peptide" evidence="1">
    <location>
        <begin position="1"/>
        <end position="25"/>
    </location>
</feature>
<name>A0A1I2IH43_9BACL</name>
<accession>A0A1I2IH43</accession>
<dbReference type="InterPro" id="IPR043751">
    <property type="entry name" value="DUF5696"/>
</dbReference>
<keyword evidence="3" id="KW-1185">Reference proteome</keyword>
<dbReference type="RefSeq" id="WP_052737332.1">
    <property type="nucleotide sequence ID" value="NZ_FONN01000035.1"/>
</dbReference>
<dbReference type="Pfam" id="PF18952">
    <property type="entry name" value="DUF5696"/>
    <property type="match status" value="1"/>
</dbReference>
<dbReference type="AlphaFoldDB" id="A0A1I2IH43"/>
<dbReference type="OrthoDB" id="9793135at2"/>
<protein>
    <submittedName>
        <fullName evidence="2">Uncharacterized protein</fullName>
    </submittedName>
</protein>
<keyword evidence="1" id="KW-0732">Signal</keyword>
<dbReference type="EMBL" id="FONN01000035">
    <property type="protein sequence ID" value="SFF40958.1"/>
    <property type="molecule type" value="Genomic_DNA"/>
</dbReference>
<feature type="chain" id="PRO_5039453731" evidence="1">
    <location>
        <begin position="26"/>
        <end position="875"/>
    </location>
</feature>
<evidence type="ECO:0000313" key="2">
    <source>
        <dbReference type="EMBL" id="SFF40958.1"/>
    </source>
</evidence>
<dbReference type="PROSITE" id="PS51257">
    <property type="entry name" value="PROKAR_LIPOPROTEIN"/>
    <property type="match status" value="1"/>
</dbReference>
<evidence type="ECO:0000313" key="3">
    <source>
        <dbReference type="Proteomes" id="UP000183410"/>
    </source>
</evidence>
<evidence type="ECO:0000256" key="1">
    <source>
        <dbReference type="SAM" id="SignalP"/>
    </source>
</evidence>
<gene>
    <name evidence="2" type="ORF">SAMN04487969_13527</name>
</gene>
<sequence length="875" mass="96707">MKRKLAIIMTAAITGCLLISQGTNFAEYASEVVAEPVSASGLASVSASKSAEEEVLEPAPSNGQNSGLAPSISLSGKVPALSDGMEMAAENEFLSLYVNPETTEIAVRDKRSQVVWYSNPQNREDDSVATGYNKTKLNVQVEIAYFDSAGNALKYDNYTHSVQNGQYAIEKANGGLDIVYTLGEVKSDIDEIPKYISADRFQTVILDKIEQPVDKREVEKRFKFDEKNQRYERRDSSFKGIGLSKVTEIFNRIGYDEEQKAIDKAAYGEASTGSANVRIPLHYRLDGEHLLVTVAASEIEYPAAMKIQTLSLLPFFGASGREDEGYTFVPDGSGSLIRFNNGKTYDAPFRTALYGSDASISQLIKIQQEEAARLPVFGMKYENRAFVAIIEKGDAVAAVEADVSGRLNDYNTVFSSFTLTHLEEVTLTNGWRSSTVKKFQAEPFEGEITVRYGFLGTGEASYSGMAAHYRNYLIKQTGLTRLLDEGEVPFYVELIGGIPKKKFFLGIPYKAYEPLTTFNQAESILGQMLDRGIGGIKLRYTGWFNEGLNHNLPKSIAVDKKLGGSEGLNELKAYADANGISLLPDAAFLEAAPQADGFKKSSEASRFITGRLAEIYPYSVASFSQEDEREPGYVVSPKSLPKITAGFMDDYGKLQLSGLSLRDLGSELNSDFNRSEVINREEAKEIVKQQLKKISGSVKELLMEGGNAYSVPYARHIVDAPITSSGYNITDESVPFFQLVYHGYVHTAGSAWNMADDQDSSYNFLKALETGSSLHYTWFFADSSAIKMTEFDHLYSADYRGWIDEAAQRYEELNDVLHDVQSQAIIDHRALADGVYRTTFEKGKTIIVNYNDVLAEVGGITVRAKDYWVGGEVQR</sequence>
<dbReference type="Proteomes" id="UP000183410">
    <property type="component" value="Unassembled WGS sequence"/>
</dbReference>
<organism evidence="2 3">
    <name type="scientific">Paenibacillus algorifonticola</name>
    <dbReference type="NCBI Taxonomy" id="684063"/>
    <lineage>
        <taxon>Bacteria</taxon>
        <taxon>Bacillati</taxon>
        <taxon>Bacillota</taxon>
        <taxon>Bacilli</taxon>
        <taxon>Bacillales</taxon>
        <taxon>Paenibacillaceae</taxon>
        <taxon>Paenibacillus</taxon>
    </lineage>
</organism>
<proteinExistence type="predicted"/>
<reference evidence="3" key="1">
    <citation type="submission" date="2016-10" db="EMBL/GenBank/DDBJ databases">
        <authorList>
            <person name="Varghese N."/>
            <person name="Submissions S."/>
        </authorList>
    </citation>
    <scope>NUCLEOTIDE SEQUENCE [LARGE SCALE GENOMIC DNA]</scope>
    <source>
        <strain evidence="3">CGMCC 1.10223</strain>
    </source>
</reference>